<dbReference type="Gene3D" id="2.80.10.50">
    <property type="match status" value="1"/>
</dbReference>
<evidence type="ECO:0000259" key="4">
    <source>
        <dbReference type="PROSITE" id="PS50948"/>
    </source>
</evidence>
<dbReference type="SMART" id="SM00223">
    <property type="entry name" value="APPLE"/>
    <property type="match status" value="1"/>
</dbReference>
<dbReference type="SUPFAM" id="SSF50370">
    <property type="entry name" value="Ricin B-like lectins"/>
    <property type="match status" value="1"/>
</dbReference>
<dbReference type="PROSITE" id="PS50231">
    <property type="entry name" value="RICIN_B_LECTIN"/>
    <property type="match status" value="1"/>
</dbReference>
<dbReference type="SUPFAM" id="SSF57414">
    <property type="entry name" value="Hairpin loop containing domain-like"/>
    <property type="match status" value="1"/>
</dbReference>
<dbReference type="SMART" id="SM00458">
    <property type="entry name" value="RICIN"/>
    <property type="match status" value="1"/>
</dbReference>
<dbReference type="Gene3D" id="3.40.50.1110">
    <property type="entry name" value="SGNH hydrolase"/>
    <property type="match status" value="1"/>
</dbReference>
<dbReference type="InterPro" id="IPR035992">
    <property type="entry name" value="Ricin_B-like_lectins"/>
</dbReference>
<dbReference type="EMBL" id="HBEG01043806">
    <property type="protein sequence ID" value="CAD8383024.1"/>
    <property type="molecule type" value="Transcribed_RNA"/>
</dbReference>
<evidence type="ECO:0000256" key="3">
    <source>
        <dbReference type="SAM" id="MobiDB-lite"/>
    </source>
</evidence>
<feature type="region of interest" description="Disordered" evidence="3">
    <location>
        <begin position="521"/>
        <end position="549"/>
    </location>
</feature>
<feature type="compositionally biased region" description="Low complexity" evidence="3">
    <location>
        <begin position="216"/>
        <end position="288"/>
    </location>
</feature>
<dbReference type="GO" id="GO:0006508">
    <property type="term" value="P:proteolysis"/>
    <property type="evidence" value="ECO:0007669"/>
    <property type="project" value="InterPro"/>
</dbReference>
<dbReference type="PROSITE" id="PS50948">
    <property type="entry name" value="PAN"/>
    <property type="match status" value="1"/>
</dbReference>
<feature type="region of interest" description="Disordered" evidence="3">
    <location>
        <begin position="190"/>
        <end position="308"/>
    </location>
</feature>
<dbReference type="Gene3D" id="3.50.4.10">
    <property type="entry name" value="Hepatocyte Growth Factor"/>
    <property type="match status" value="1"/>
</dbReference>
<dbReference type="GO" id="GO:0005576">
    <property type="term" value="C:extracellular region"/>
    <property type="evidence" value="ECO:0007669"/>
    <property type="project" value="InterPro"/>
</dbReference>
<sequence length="990" mass="107873">MTAARDSDMHAAGVSARLAYVQVCRSQEEEEAELEPVCCRSPSRAMSRSFHWSVRQRVALTASLVAASVVGVAAYARLAGAGGHHGREESPLSPSLAALQVKLESRHGHSGGSKEQSCHTAVLGETCFEGVMWAMDTGINQQPTWYPGLTATSSFKDFQAVLHKEKHHNCPAPCAGTEDSKKEFVLADGHAVTDGNGDRGDDAEDEGTDKGEEAARTSTTESPVTTTTREAAMTTTRASTTTTRTATTTTTERATTTTPASTSTEATTTTPKPTEATTTTTAQTTTKKAATDKDGGHGHNRSGSASSLDETEGFCWTMEEDFDYPGGSFRVLKDVASADSCCSRCRANRRCRQWSHNGASHTCSLKHQRVLKREPAEGMTSGLPGHDNTTYRIKNALGTCLDFDPGDLHTGACDQSRDLQRWVYDRGTGELYGKHGSCLDAAPWTSSGGGEVSVKVCSPRNSANQQWEYDSSTGLVRNAHGHCLAASRHDKDNGLHVWPCDKSQKGQRWSFADLRAKEMELEGPDKDEGAGAPDAGASSEERTAIAKGAHSTTTLTTTLLDLFSVIKKGTCQEAGMNPITTKATCEQAAKLLGLVDTSVTPTNNVERPEGCYMFEMNMLWMGINPKSKGRGWQPYRDPICMKPAPPLGPDLYVQQEGAGIPVGGDVKVYGVGSSNLVWMNWIDMLHYYLVRLGYKMPLVPAKAILSRFTPRSVPVCDDSAYFSHFETARLGMVGWNSWDFAYDDWKACDTRSFRNISGHSVKCGVGPGCKGGKFLISASSIAQDAAQSNVTVVSTWYNDHKAFLTHYDCFDGERLMYEKTAEVTIPSIMRTIKEIHARNPYVAILVMAIYPPTLNYKVVEEELPWIKRLNDMVKEAVEKDQRTYFVEYDIPGGDIQMYDSVHYGHPNCRGAKLMVYAAIRRLFEAKVLARGLAVVDPKKNTANPDCDKLRGAACATSALCWVDPVNNTCQLYSTGHRQFEPAAGTPDSRL</sequence>
<organism evidence="5">
    <name type="scientific">Pyrodinium bahamense</name>
    <dbReference type="NCBI Taxonomy" id="73915"/>
    <lineage>
        <taxon>Eukaryota</taxon>
        <taxon>Sar</taxon>
        <taxon>Alveolata</taxon>
        <taxon>Dinophyceae</taxon>
        <taxon>Gonyaulacales</taxon>
        <taxon>Pyrocystaceae</taxon>
        <taxon>Pyrodinium</taxon>
    </lineage>
</organism>
<keyword evidence="1" id="KW-0677">Repeat</keyword>
<protein>
    <recommendedName>
        <fullName evidence="4">Apple domain-containing protein</fullName>
    </recommendedName>
</protein>
<dbReference type="InterPro" id="IPR000772">
    <property type="entry name" value="Ricin_B_lectin"/>
</dbReference>
<dbReference type="CDD" id="cd00161">
    <property type="entry name" value="beta-trefoil_Ricin-like"/>
    <property type="match status" value="1"/>
</dbReference>
<evidence type="ECO:0000256" key="1">
    <source>
        <dbReference type="ARBA" id="ARBA00022737"/>
    </source>
</evidence>
<reference evidence="5" key="1">
    <citation type="submission" date="2021-01" db="EMBL/GenBank/DDBJ databases">
        <authorList>
            <person name="Corre E."/>
            <person name="Pelletier E."/>
            <person name="Niang G."/>
            <person name="Scheremetjew M."/>
            <person name="Finn R."/>
            <person name="Kale V."/>
            <person name="Holt S."/>
            <person name="Cochrane G."/>
            <person name="Meng A."/>
            <person name="Brown T."/>
            <person name="Cohen L."/>
        </authorList>
    </citation>
    <scope>NUCLEOTIDE SEQUENCE</scope>
    <source>
        <strain evidence="5">Pbaha01</strain>
    </source>
</reference>
<dbReference type="InterPro" id="IPR036514">
    <property type="entry name" value="SGNH_hydro_sf"/>
</dbReference>
<dbReference type="InterPro" id="IPR003609">
    <property type="entry name" value="Pan_app"/>
</dbReference>
<dbReference type="Pfam" id="PF00024">
    <property type="entry name" value="PAN_1"/>
    <property type="match status" value="1"/>
</dbReference>
<evidence type="ECO:0000313" key="5">
    <source>
        <dbReference type="EMBL" id="CAD8383024.1"/>
    </source>
</evidence>
<accession>A0A7S0B4D9</accession>
<proteinExistence type="predicted"/>
<feature type="domain" description="Apple" evidence="4">
    <location>
        <begin position="315"/>
        <end position="396"/>
    </location>
</feature>
<gene>
    <name evidence="5" type="ORF">PBAH0796_LOCUS26712</name>
</gene>
<name>A0A7S0B4D9_9DINO</name>
<dbReference type="Pfam" id="PF00652">
    <property type="entry name" value="Ricin_B_lectin"/>
    <property type="match status" value="1"/>
</dbReference>
<dbReference type="InterPro" id="IPR000177">
    <property type="entry name" value="Apple"/>
</dbReference>
<dbReference type="SUPFAM" id="SSF52266">
    <property type="entry name" value="SGNH hydrolase"/>
    <property type="match status" value="1"/>
</dbReference>
<dbReference type="AlphaFoldDB" id="A0A7S0B4D9"/>
<evidence type="ECO:0000256" key="2">
    <source>
        <dbReference type="ARBA" id="ARBA00023157"/>
    </source>
</evidence>
<keyword evidence="2" id="KW-1015">Disulfide bond</keyword>